<dbReference type="EMBL" id="CM035415">
    <property type="protein sequence ID" value="KAH7426718.1"/>
    <property type="molecule type" value="Genomic_DNA"/>
</dbReference>
<evidence type="ECO:0000313" key="3">
    <source>
        <dbReference type="Proteomes" id="UP000825935"/>
    </source>
</evidence>
<dbReference type="Gene3D" id="3.80.10.10">
    <property type="entry name" value="Ribonuclease Inhibitor"/>
    <property type="match status" value="2"/>
</dbReference>
<dbReference type="InterPro" id="IPR035897">
    <property type="entry name" value="Toll_tir_struct_dom_sf"/>
</dbReference>
<accession>A0A8T2TWD3</accession>
<dbReference type="GO" id="GO:0007165">
    <property type="term" value="P:signal transduction"/>
    <property type="evidence" value="ECO:0007669"/>
    <property type="project" value="InterPro"/>
</dbReference>
<dbReference type="Gene3D" id="3.40.50.10140">
    <property type="entry name" value="Toll/interleukin-1 receptor homology (TIR) domain"/>
    <property type="match status" value="2"/>
</dbReference>
<dbReference type="InterPro" id="IPR044974">
    <property type="entry name" value="Disease_R_plants"/>
</dbReference>
<dbReference type="OrthoDB" id="6071240at2759"/>
<keyword evidence="3" id="KW-1185">Reference proteome</keyword>
<protein>
    <recommendedName>
        <fullName evidence="1">TIR domain-containing protein</fullName>
    </recommendedName>
</protein>
<evidence type="ECO:0000259" key="1">
    <source>
        <dbReference type="PROSITE" id="PS50104"/>
    </source>
</evidence>
<sequence length="649" mass="73600">MSEKYDVFICHRGIDAKRNVVSVLSAMLRSKGIICFVDYRMRMGISVKSGIDDAIQSSRVFIIILSPNFASSRWCLDEVVQIMHSVKGMSDLPRKVIPVFYDVPRDLVRQQGRDTSYDLSKVKRTDAAEMESWGKALKGVCDFEGFDYDSKTTPQWEKLEEIAAEVEAFLISHNIILDQDRKMPISREPLHYDVFICHWHPDTQHNVVSVLRGMFASKGISSFVVGYGKNDAGSELNSDIVNTIRNSRVQGANTAYNLRKVKGSTEEERKRWSSALKDLSYFHGLEYNSASTFQWERLSDIVKAVEMSAKEVILCLACLEQLILDRCSSLTTLSFLPLTLRKLSLRMLESKPGSLESVNISLPKLEELAVLWCIKLKKLALETRSLRELNLGGCKGLEELDCKGLLSLKYLELDHCSSLQEFRVDQASLPKLEHLSMTWCQKLKTLAIDGTSLRRMDLQGCTALEEFNFKGLLFLQNLKLDGCSSLQELRVDASLPKLEYLSMTWFQKLKTLTLDGTSLRLVDLEGCTALEELYIKGLLSLQHLKLNHCSSLHELRVDHASLPKLQDLSMICCQKLKTLALDGTSLRRVDLQGCTALKEFDFKAFVRRCKGRRSRNRKDQAIQESEMEALSGRPITSILISKTKMTTNF</sequence>
<dbReference type="InterPro" id="IPR032675">
    <property type="entry name" value="LRR_dom_sf"/>
</dbReference>
<organism evidence="2 3">
    <name type="scientific">Ceratopteris richardii</name>
    <name type="common">Triangle waterfern</name>
    <dbReference type="NCBI Taxonomy" id="49495"/>
    <lineage>
        <taxon>Eukaryota</taxon>
        <taxon>Viridiplantae</taxon>
        <taxon>Streptophyta</taxon>
        <taxon>Embryophyta</taxon>
        <taxon>Tracheophyta</taxon>
        <taxon>Polypodiopsida</taxon>
        <taxon>Polypodiidae</taxon>
        <taxon>Polypodiales</taxon>
        <taxon>Pteridineae</taxon>
        <taxon>Pteridaceae</taxon>
        <taxon>Parkerioideae</taxon>
        <taxon>Ceratopteris</taxon>
    </lineage>
</organism>
<dbReference type="PROSITE" id="PS50104">
    <property type="entry name" value="TIR"/>
    <property type="match status" value="1"/>
</dbReference>
<dbReference type="GO" id="GO:0006952">
    <property type="term" value="P:defense response"/>
    <property type="evidence" value="ECO:0007669"/>
    <property type="project" value="InterPro"/>
</dbReference>
<dbReference type="SMART" id="SM00255">
    <property type="entry name" value="TIR"/>
    <property type="match status" value="1"/>
</dbReference>
<dbReference type="PANTHER" id="PTHR11017">
    <property type="entry name" value="LEUCINE-RICH REPEAT-CONTAINING PROTEIN"/>
    <property type="match status" value="1"/>
</dbReference>
<evidence type="ECO:0000313" key="2">
    <source>
        <dbReference type="EMBL" id="KAH7426718.1"/>
    </source>
</evidence>
<feature type="domain" description="TIR" evidence="1">
    <location>
        <begin position="3"/>
        <end position="170"/>
    </location>
</feature>
<dbReference type="Proteomes" id="UP000825935">
    <property type="component" value="Chromosome 10"/>
</dbReference>
<dbReference type="Pfam" id="PF01582">
    <property type="entry name" value="TIR"/>
    <property type="match status" value="1"/>
</dbReference>
<dbReference type="SUPFAM" id="SSF52200">
    <property type="entry name" value="Toll/Interleukin receptor TIR domain"/>
    <property type="match status" value="2"/>
</dbReference>
<comment type="caution">
    <text evidence="2">The sequence shown here is derived from an EMBL/GenBank/DDBJ whole genome shotgun (WGS) entry which is preliminary data.</text>
</comment>
<gene>
    <name evidence="2" type="ORF">KP509_10G013900</name>
</gene>
<dbReference type="AlphaFoldDB" id="A0A8T2TWD3"/>
<name>A0A8T2TWD3_CERRI</name>
<dbReference type="SUPFAM" id="SSF52058">
    <property type="entry name" value="L domain-like"/>
    <property type="match status" value="1"/>
</dbReference>
<dbReference type="OMA" id="MESNDAC"/>
<dbReference type="InterPro" id="IPR000157">
    <property type="entry name" value="TIR_dom"/>
</dbReference>
<proteinExistence type="predicted"/>
<reference evidence="2" key="1">
    <citation type="submission" date="2021-08" db="EMBL/GenBank/DDBJ databases">
        <title>WGS assembly of Ceratopteris richardii.</title>
        <authorList>
            <person name="Marchant D.B."/>
            <person name="Chen G."/>
            <person name="Jenkins J."/>
            <person name="Shu S."/>
            <person name="Leebens-Mack J."/>
            <person name="Grimwood J."/>
            <person name="Schmutz J."/>
            <person name="Soltis P."/>
            <person name="Soltis D."/>
            <person name="Chen Z.-H."/>
        </authorList>
    </citation>
    <scope>NUCLEOTIDE SEQUENCE</scope>
    <source>
        <strain evidence="2">Whitten #5841</strain>
        <tissue evidence="2">Leaf</tissue>
    </source>
</reference>